<accession>A0A4W3J7A2</accession>
<evidence type="ECO:0000256" key="1">
    <source>
        <dbReference type="ARBA" id="ARBA00004245"/>
    </source>
</evidence>
<comment type="subcellular location">
    <subcellularLocation>
        <location evidence="1">Cytoplasm</location>
        <location evidence="1">Cytoskeleton</location>
    </subcellularLocation>
</comment>
<organism evidence="8 9">
    <name type="scientific">Callorhinchus milii</name>
    <name type="common">Ghost shark</name>
    <dbReference type="NCBI Taxonomy" id="7868"/>
    <lineage>
        <taxon>Eukaryota</taxon>
        <taxon>Metazoa</taxon>
        <taxon>Chordata</taxon>
        <taxon>Craniata</taxon>
        <taxon>Vertebrata</taxon>
        <taxon>Chondrichthyes</taxon>
        <taxon>Holocephali</taxon>
        <taxon>Chimaeriformes</taxon>
        <taxon>Callorhinchidae</taxon>
        <taxon>Callorhinchus</taxon>
    </lineage>
</organism>
<reference evidence="8" key="5">
    <citation type="submission" date="2025-09" db="UniProtKB">
        <authorList>
            <consortium name="Ensembl"/>
        </authorList>
    </citation>
    <scope>IDENTIFICATION</scope>
</reference>
<dbReference type="InterPro" id="IPR051483">
    <property type="entry name" value="MAP7_domain-containing"/>
</dbReference>
<reference evidence="9" key="3">
    <citation type="journal article" date="2014" name="Nature">
        <title>Elephant shark genome provides unique insights into gnathostome evolution.</title>
        <authorList>
            <consortium name="International Elephant Shark Genome Sequencing Consortium"/>
            <person name="Venkatesh B."/>
            <person name="Lee A.P."/>
            <person name="Ravi V."/>
            <person name="Maurya A.K."/>
            <person name="Lian M.M."/>
            <person name="Swann J.B."/>
            <person name="Ohta Y."/>
            <person name="Flajnik M.F."/>
            <person name="Sutoh Y."/>
            <person name="Kasahara M."/>
            <person name="Hoon S."/>
            <person name="Gangu V."/>
            <person name="Roy S.W."/>
            <person name="Irimia M."/>
            <person name="Korzh V."/>
            <person name="Kondrychyn I."/>
            <person name="Lim Z.W."/>
            <person name="Tay B.H."/>
            <person name="Tohari S."/>
            <person name="Kong K.W."/>
            <person name="Ho S."/>
            <person name="Lorente-Galdos B."/>
            <person name="Quilez J."/>
            <person name="Marques-Bonet T."/>
            <person name="Raney B.J."/>
            <person name="Ingham P.W."/>
            <person name="Tay A."/>
            <person name="Hillier L.W."/>
            <person name="Minx P."/>
            <person name="Boehm T."/>
            <person name="Wilson R.K."/>
            <person name="Brenner S."/>
            <person name="Warren W.C."/>
        </authorList>
    </citation>
    <scope>NUCLEOTIDE SEQUENCE [LARGE SCALE GENOMIC DNA]</scope>
</reference>
<reference evidence="9" key="1">
    <citation type="journal article" date="2006" name="Science">
        <title>Ancient noncoding elements conserved in the human genome.</title>
        <authorList>
            <person name="Venkatesh B."/>
            <person name="Kirkness E.F."/>
            <person name="Loh Y.H."/>
            <person name="Halpern A.L."/>
            <person name="Lee A.P."/>
            <person name="Johnson J."/>
            <person name="Dandona N."/>
            <person name="Viswanathan L.D."/>
            <person name="Tay A."/>
            <person name="Venter J.C."/>
            <person name="Strausberg R.L."/>
            <person name="Brenner S."/>
        </authorList>
    </citation>
    <scope>NUCLEOTIDE SEQUENCE [LARGE SCALE GENOMIC DNA]</scope>
</reference>
<dbReference type="PANTHER" id="PTHR15073:SF4">
    <property type="entry name" value="ENSCONSIN"/>
    <property type="match status" value="1"/>
</dbReference>
<reference evidence="9" key="2">
    <citation type="journal article" date="2007" name="PLoS Biol.">
        <title>Survey sequencing and comparative analysis of the elephant shark (Callorhinchus milii) genome.</title>
        <authorList>
            <person name="Venkatesh B."/>
            <person name="Kirkness E.F."/>
            <person name="Loh Y.H."/>
            <person name="Halpern A.L."/>
            <person name="Lee A.P."/>
            <person name="Johnson J."/>
            <person name="Dandona N."/>
            <person name="Viswanathan L.D."/>
            <person name="Tay A."/>
            <person name="Venter J.C."/>
            <person name="Strausberg R.L."/>
            <person name="Brenner S."/>
        </authorList>
    </citation>
    <scope>NUCLEOTIDE SEQUENCE [LARGE SCALE GENOMIC DNA]</scope>
</reference>
<feature type="region of interest" description="Disordered" evidence="7">
    <location>
        <begin position="1"/>
        <end position="53"/>
    </location>
</feature>
<sequence>MPGSTGVSRQERLKKTSAKPKLRGLFTISEEDEQHKSRNFRRPKGIEHFQASSFDGESIVESWTNKDDEERIVEASEAQVKVEDKKGQSSSRPTSANSGQSVNSDAKQELHALKVDDKQRLAKERREERQKQLVARDILLLEKEEKARQHYERQLVERKKKIQEQRLKEEKRRAAVEEKRRQRLEEEKERHEAVVRRTIERSQRAKQKQNRWSWGGALQRNTTINRDGDFVESSYSYLDLAGLEHHLRNEAGACKDDADRRSVSTMNLSKHVDPVINKRLSSSSATLLNSPDRALKKRIAYFLKCSPKPRSTSTRNKFSAETKPVRRLQLSPWESNIVTRLLTPTHSFLARSRSTAALSGNGQDSVIPICPRSASASLITQPTCRNLHNRMSDWPKVIITTHDVNGRRRTTHSPMVDKSEREKNIVTTLPVNTTVKRSHSPSNVKSKPPVPSTARSANKAPASDTSTPKLPISPPSSANNLPIQRPPSPGNVRPKYETEKKDQAKGNLKPEENLEEKPPMPPIASAAKVLAPVEESKEAPTTLPSASPGKLIAGTTDREEATRLLTEKRREAREQRDRDEEEKREQEERERLMKEEMLRRKAEERARREEESRRLEEERKLKEEEQKVEDERKHLEQKAQKEKEELERLQKQKEEEARAREEAEKLKLERERHFQKEEQERMERKRRLEQIMKRTRKSDASEKKDNTLQPVVQRNGEVPKVSTLEEKGISRTSDEKDELQITSSSGDRPKEEAGTQELGNNGEFTYRAETDIECPAAIGKVLKENGVSEQNQNFEEIIDLPVETKSTKQATGAVSDGQGDGAISVNPIIAFEENRSLELLSKVDGVSSQQTAEVI</sequence>
<evidence type="ECO:0000313" key="8">
    <source>
        <dbReference type="Ensembl" id="ENSCMIP00000039094.1"/>
    </source>
</evidence>
<proteinExistence type="inferred from homology"/>
<dbReference type="GO" id="GO:0015630">
    <property type="term" value="C:microtubule cytoskeleton"/>
    <property type="evidence" value="ECO:0007669"/>
    <property type="project" value="InterPro"/>
</dbReference>
<feature type="coiled-coil region" evidence="6">
    <location>
        <begin position="141"/>
        <end position="201"/>
    </location>
</feature>
<dbReference type="FunCoup" id="A0A4W3J7A2">
    <property type="interactions" value="31"/>
</dbReference>
<feature type="compositionally biased region" description="Basic and acidic residues" evidence="7">
    <location>
        <begin position="723"/>
        <end position="734"/>
    </location>
</feature>
<feature type="compositionally biased region" description="Basic and acidic residues" evidence="7">
    <location>
        <begin position="106"/>
        <end position="128"/>
    </location>
</feature>
<dbReference type="InterPro" id="IPR008604">
    <property type="entry name" value="MAP7_fam"/>
</dbReference>
<dbReference type="GO" id="GO:0000226">
    <property type="term" value="P:microtubule cytoskeleton organization"/>
    <property type="evidence" value="ECO:0007669"/>
    <property type="project" value="InterPro"/>
</dbReference>
<evidence type="ECO:0000313" key="9">
    <source>
        <dbReference type="Proteomes" id="UP000314986"/>
    </source>
</evidence>
<feature type="compositionally biased region" description="Polar residues" evidence="7">
    <location>
        <begin position="425"/>
        <end position="435"/>
    </location>
</feature>
<dbReference type="Proteomes" id="UP000314986">
    <property type="component" value="Unassembled WGS sequence"/>
</dbReference>
<evidence type="ECO:0008006" key="10">
    <source>
        <dbReference type="Google" id="ProtNLM"/>
    </source>
</evidence>
<feature type="region of interest" description="Disordered" evidence="7">
    <location>
        <begin position="406"/>
        <end position="766"/>
    </location>
</feature>
<feature type="compositionally biased region" description="Basic and acidic residues" evidence="7">
    <location>
        <begin position="556"/>
        <end position="706"/>
    </location>
</feature>
<evidence type="ECO:0000256" key="7">
    <source>
        <dbReference type="SAM" id="MobiDB-lite"/>
    </source>
</evidence>
<feature type="compositionally biased region" description="Polar residues" evidence="7">
    <location>
        <begin position="88"/>
        <end position="105"/>
    </location>
</feature>
<dbReference type="Pfam" id="PF05672">
    <property type="entry name" value="MAP7"/>
    <property type="match status" value="1"/>
</dbReference>
<name>A0A4W3J7A2_CALMI</name>
<evidence type="ECO:0000256" key="3">
    <source>
        <dbReference type="ARBA" id="ARBA00022490"/>
    </source>
</evidence>
<feature type="compositionally biased region" description="Basic and acidic residues" evidence="7">
    <location>
        <begin position="494"/>
        <end position="518"/>
    </location>
</feature>
<dbReference type="InParanoid" id="A0A4W3J7A2"/>
<evidence type="ECO:0000256" key="4">
    <source>
        <dbReference type="ARBA" id="ARBA00023054"/>
    </source>
</evidence>
<keyword evidence="9" id="KW-1185">Reference proteome</keyword>
<dbReference type="PANTHER" id="PTHR15073">
    <property type="entry name" value="MICROTUBULE-ASSOCIATED PROTEIN"/>
    <property type="match status" value="1"/>
</dbReference>
<evidence type="ECO:0000256" key="5">
    <source>
        <dbReference type="ARBA" id="ARBA00023212"/>
    </source>
</evidence>
<dbReference type="OMA" id="ISALPCM"/>
<reference evidence="8" key="4">
    <citation type="submission" date="2025-08" db="UniProtKB">
        <authorList>
            <consortium name="Ensembl"/>
        </authorList>
    </citation>
    <scope>IDENTIFICATION</scope>
</reference>
<keyword evidence="3" id="KW-0963">Cytoplasm</keyword>
<protein>
    <recommendedName>
        <fullName evidence="10">Ensconsin-like</fullName>
    </recommendedName>
</protein>
<evidence type="ECO:0000256" key="2">
    <source>
        <dbReference type="ARBA" id="ARBA00007525"/>
    </source>
</evidence>
<feature type="compositionally biased region" description="Basic and acidic residues" evidence="7">
    <location>
        <begin position="76"/>
        <end position="87"/>
    </location>
</feature>
<keyword evidence="4 6" id="KW-0175">Coiled coil</keyword>
<feature type="region of interest" description="Disordered" evidence="7">
    <location>
        <begin position="76"/>
        <end position="128"/>
    </location>
</feature>
<evidence type="ECO:0000256" key="6">
    <source>
        <dbReference type="SAM" id="Coils"/>
    </source>
</evidence>
<feature type="compositionally biased region" description="Basic and acidic residues" evidence="7">
    <location>
        <begin position="415"/>
        <end position="424"/>
    </location>
</feature>
<dbReference type="GeneTree" id="ENSGT00950000182941"/>
<dbReference type="AlphaFoldDB" id="A0A4W3J7A2"/>
<dbReference type="Ensembl" id="ENSCMIT00000039658.1">
    <property type="protein sequence ID" value="ENSCMIP00000039094.1"/>
    <property type="gene ID" value="ENSCMIG00000016396.1"/>
</dbReference>
<comment type="similarity">
    <text evidence="2">Belongs to the MAP7 family.</text>
</comment>
<keyword evidence="5" id="KW-0206">Cytoskeleton</keyword>